<dbReference type="AlphaFoldDB" id="A0A2T4ATG8"/>
<keyword evidence="2" id="KW-1185">Reference proteome</keyword>
<proteinExistence type="predicted"/>
<dbReference type="EMBL" id="KZ679675">
    <property type="protein sequence ID" value="PTB60341.1"/>
    <property type="molecule type" value="Genomic_DNA"/>
</dbReference>
<dbReference type="Proteomes" id="UP000241690">
    <property type="component" value="Unassembled WGS sequence"/>
</dbReference>
<reference evidence="1 2" key="1">
    <citation type="submission" date="2016-07" db="EMBL/GenBank/DDBJ databases">
        <title>Multiple horizontal gene transfer events from other fungi enriched the ability of initially mycotrophic Trichoderma (Ascomycota) to feed on dead plant biomass.</title>
        <authorList>
            <consortium name="DOE Joint Genome Institute"/>
            <person name="Aerts A."/>
            <person name="Atanasova L."/>
            <person name="Chenthamara K."/>
            <person name="Zhang J."/>
            <person name="Grujic M."/>
            <person name="Henrissat B."/>
            <person name="Kuo A."/>
            <person name="Salamov A."/>
            <person name="Lipzen A."/>
            <person name="Labutti K."/>
            <person name="Barry K."/>
            <person name="Miao Y."/>
            <person name="Rahimi M.J."/>
            <person name="Shen Q."/>
            <person name="Grigoriev I.V."/>
            <person name="Kubicek C.P."/>
            <person name="Druzhinina I.S."/>
        </authorList>
    </citation>
    <scope>NUCLEOTIDE SEQUENCE [LARGE SCALE GENOMIC DNA]</scope>
    <source>
        <strain evidence="1 2">CBS 226.95</strain>
    </source>
</reference>
<gene>
    <name evidence="1" type="ORF">M431DRAFT_419</name>
</gene>
<dbReference type="GeneID" id="36623565"/>
<accession>A0A2T4ATG8</accession>
<protein>
    <submittedName>
        <fullName evidence="1">Uncharacterized protein</fullName>
    </submittedName>
</protein>
<evidence type="ECO:0000313" key="1">
    <source>
        <dbReference type="EMBL" id="PTB60341.1"/>
    </source>
</evidence>
<sequence>MANHVQVASIHVDETTNFPIFDFSRLHVTNHYWLEHPRVRRLMGDVEGVTNRPMLCSRDWEIYYPQLDKLYGDAQHTIHAVTEAIVAWCEAIIGLVTDESNWKWKNELFRNVDRRNERIRLKIKIYQAESPSVVWSEEDLGFVLFIPEANVMDLSGLVRHFKDQLLSAFDSDELYHIPKAQYINGPSELLLRPPYYLTIQASPTYITVQSSHSPSLKFLAEYLREHESKEEAPVIDIKLHQNLFTPKESAIYDNLTLNADPLPGGPVNRISPLMLVRLVENELGYEMDNRNQNSRYFCRREPLEEPPEEPPKAV</sequence>
<dbReference type="RefSeq" id="XP_024780018.1">
    <property type="nucleotide sequence ID" value="XM_024914999.1"/>
</dbReference>
<evidence type="ECO:0000313" key="2">
    <source>
        <dbReference type="Proteomes" id="UP000241690"/>
    </source>
</evidence>
<organism evidence="1 2">
    <name type="scientific">Trichoderma harzianum CBS 226.95</name>
    <dbReference type="NCBI Taxonomy" id="983964"/>
    <lineage>
        <taxon>Eukaryota</taxon>
        <taxon>Fungi</taxon>
        <taxon>Dikarya</taxon>
        <taxon>Ascomycota</taxon>
        <taxon>Pezizomycotina</taxon>
        <taxon>Sordariomycetes</taxon>
        <taxon>Hypocreomycetidae</taxon>
        <taxon>Hypocreales</taxon>
        <taxon>Hypocreaceae</taxon>
        <taxon>Trichoderma</taxon>
    </lineage>
</organism>
<name>A0A2T4ATG8_TRIHA</name>